<dbReference type="RefSeq" id="WP_289216784.1">
    <property type="nucleotide sequence ID" value="NZ_JAPVRC010000008.1"/>
</dbReference>
<protein>
    <recommendedName>
        <fullName evidence="3">KTSC domain-containing protein</fullName>
    </recommendedName>
</protein>
<comment type="caution">
    <text evidence="1">The sequence shown here is derived from an EMBL/GenBank/DDBJ whole genome shotgun (WGS) entry which is preliminary data.</text>
</comment>
<name>A0ABW2K1A9_9BACI</name>
<evidence type="ECO:0000313" key="2">
    <source>
        <dbReference type="Proteomes" id="UP001596494"/>
    </source>
</evidence>
<sequence length="92" mass="11167">MIYSQPIVWTTRKIKHNQQHYIEKEASVDLYKDEVVTPFERFTIKEIHDVSYRPLPGKLSFFYLHTVRGVYTYRVKSSPEEWIAEYKKIQIK</sequence>
<evidence type="ECO:0008006" key="3">
    <source>
        <dbReference type="Google" id="ProtNLM"/>
    </source>
</evidence>
<dbReference type="Proteomes" id="UP001596494">
    <property type="component" value="Unassembled WGS sequence"/>
</dbReference>
<dbReference type="EMBL" id="JBHTBY010000003">
    <property type="protein sequence ID" value="MFC7320132.1"/>
    <property type="molecule type" value="Genomic_DNA"/>
</dbReference>
<accession>A0ABW2K1A9</accession>
<reference evidence="2" key="1">
    <citation type="journal article" date="2019" name="Int. J. Syst. Evol. Microbiol.">
        <title>The Global Catalogue of Microorganisms (GCM) 10K type strain sequencing project: providing services to taxonomists for standard genome sequencing and annotation.</title>
        <authorList>
            <consortium name="The Broad Institute Genomics Platform"/>
            <consortium name="The Broad Institute Genome Sequencing Center for Infectious Disease"/>
            <person name="Wu L."/>
            <person name="Ma J."/>
        </authorList>
    </citation>
    <scope>NUCLEOTIDE SEQUENCE [LARGE SCALE GENOMIC DNA]</scope>
    <source>
        <strain evidence="2">CCUG 73951</strain>
    </source>
</reference>
<evidence type="ECO:0000313" key="1">
    <source>
        <dbReference type="EMBL" id="MFC7320132.1"/>
    </source>
</evidence>
<keyword evidence="2" id="KW-1185">Reference proteome</keyword>
<gene>
    <name evidence="1" type="ORF">ACFQMN_04520</name>
</gene>
<proteinExistence type="predicted"/>
<organism evidence="1 2">
    <name type="scientific">Halobacillus campisalis</name>
    <dbReference type="NCBI Taxonomy" id="435909"/>
    <lineage>
        <taxon>Bacteria</taxon>
        <taxon>Bacillati</taxon>
        <taxon>Bacillota</taxon>
        <taxon>Bacilli</taxon>
        <taxon>Bacillales</taxon>
        <taxon>Bacillaceae</taxon>
        <taxon>Halobacillus</taxon>
    </lineage>
</organism>